<dbReference type="RefSeq" id="WP_041103022.1">
    <property type="nucleotide sequence ID" value="NZ_AP013353.1"/>
</dbReference>
<dbReference type="KEGG" id="mcm:MCAL160_0415"/>
<evidence type="ECO:0000313" key="1">
    <source>
        <dbReference type="EMBL" id="BAP01005.1"/>
    </source>
</evidence>
<dbReference type="AlphaFoldDB" id="A0AAT9F7Y1"/>
<organism evidence="1">
    <name type="scientific">Mycoplasmopsis californica HAZ160_1</name>
    <dbReference type="NCBI Taxonomy" id="1397850"/>
    <lineage>
        <taxon>Bacteria</taxon>
        <taxon>Bacillati</taxon>
        <taxon>Mycoplasmatota</taxon>
        <taxon>Mycoplasmoidales</taxon>
        <taxon>Metamycoplasmataceae</taxon>
        <taxon>Mycoplasmopsis</taxon>
    </lineage>
</organism>
<gene>
    <name evidence="1" type="ORF">MCAL160_0415</name>
</gene>
<reference evidence="1" key="1">
    <citation type="journal article" date="2014" name="Appl. Environ. Microbiol.">
        <title>Molecular Epidemiology of Cases of Mycoplasma californicum Infection in Japan.</title>
        <authorList>
            <person name="Hata E."/>
            <person name="Suzuki K."/>
            <person name="Hanyu H."/>
            <person name="Itoh M."/>
            <person name="Higuchi H."/>
            <person name="Kobayashi H."/>
        </authorList>
    </citation>
    <scope>NUCLEOTIDE SEQUENCE</scope>
    <source>
        <strain evidence="1">HAZ160_1</strain>
    </source>
</reference>
<evidence type="ECO:0008006" key="2">
    <source>
        <dbReference type="Google" id="ProtNLM"/>
    </source>
</evidence>
<reference evidence="1" key="2">
    <citation type="journal article" date="2014" name="Genome Announc.">
        <title>Complete Genome Sequence of Mycoplasma californicum Strain HAZ160_1 from Bovine Mastitic Milk in Japan.</title>
        <authorList>
            <person name="Hata E."/>
            <person name="Murakami K."/>
        </authorList>
    </citation>
    <scope>NUCLEOTIDE SEQUENCE</scope>
    <source>
        <strain evidence="1">HAZ160_1</strain>
    </source>
</reference>
<accession>A0AAT9F7Y1</accession>
<proteinExistence type="predicted"/>
<protein>
    <recommendedName>
        <fullName evidence="2">Lipoprotein</fullName>
    </recommendedName>
</protein>
<dbReference type="InterPro" id="IPR027593">
    <property type="entry name" value="Aro_clust"/>
</dbReference>
<dbReference type="PROSITE" id="PS51257">
    <property type="entry name" value="PROKAR_LIPOPROTEIN"/>
    <property type="match status" value="1"/>
</dbReference>
<reference evidence="1" key="3">
    <citation type="journal article" date="2019" name="Vet. Microbiol.">
        <title>Mutations associated with change of susceptibility to lincosamides and/or macrolides in field and laboratory-derived Mycoplasma californicum strains in Japan, and development of a rapid detection method for these mutations.</title>
        <authorList>
            <person name="Hata E."/>
            <person name="Nagai K."/>
            <person name="Murakami K."/>
        </authorList>
    </citation>
    <scope>NUCLEOTIDE SEQUENCE</scope>
    <source>
        <strain evidence="1">HAZ160_1</strain>
    </source>
</reference>
<sequence length="329" mass="39682">MKKLFLNSFGLTLLPLTTISCTKTDSPESINTPQSKKQKLYQNEQVNKMLKIFTNSDINKRNIYISQQQNQSYAKYNELKYAFVYDPIFILKSVHNTGGEYNFLANTSKNVIKNTLSQDWYWTLDNIQKFYFIFNPYGDRYKTFEKEKKWFEQVKNNFGSLIAKINDPNPTSLIKIPFVDIEQTKKYNHYINKEIWYLIFDYNKALRIWKYEHNNSVFIQITTDLFVFEKNLNHNEIKSKLQTIESNIHHKRVKEFAKKYEEEKLSAIEFEEEFNEEEFIKHYIDSSFMEFQGLNQYNYFLTQVLNEMHKGKNELNIFRFSMRFVDDQI</sequence>
<reference evidence="1" key="4">
    <citation type="submission" date="2024-06" db="EMBL/GenBank/DDBJ databases">
        <authorList>
            <consortium name="Mycoplasma californicum genome sequencing consortium"/>
            <person name="Hata E."/>
            <person name="Tanaka K."/>
            <person name="Tamamura Y."/>
        </authorList>
    </citation>
    <scope>NUCLEOTIDE SEQUENCE</scope>
    <source>
        <strain evidence="1">HAZ160_1</strain>
    </source>
</reference>
<name>A0AAT9F7Y1_9BACT</name>
<dbReference type="EMBL" id="AP013353">
    <property type="protein sequence ID" value="BAP01005.1"/>
    <property type="molecule type" value="Genomic_DNA"/>
</dbReference>
<dbReference type="NCBIfam" id="TIGR04313">
    <property type="entry name" value="aro_clust_Mycop"/>
    <property type="match status" value="1"/>
</dbReference>